<dbReference type="EMBL" id="VCNI01000001">
    <property type="protein sequence ID" value="TMU56562.1"/>
    <property type="molecule type" value="Genomic_DNA"/>
</dbReference>
<dbReference type="RefSeq" id="WP_138833148.1">
    <property type="nucleotide sequence ID" value="NZ_VCNI01000001.1"/>
</dbReference>
<dbReference type="Proteomes" id="UP000751614">
    <property type="component" value="Unassembled WGS sequence"/>
</dbReference>
<keyword evidence="3" id="KW-1185">Reference proteome</keyword>
<proteinExistence type="predicted"/>
<name>A0ABY2WPG8_9FLAO</name>
<evidence type="ECO:0000313" key="3">
    <source>
        <dbReference type="Proteomes" id="UP000751614"/>
    </source>
</evidence>
<feature type="chain" id="PRO_5045738949" description="WG repeat protein" evidence="1">
    <location>
        <begin position="26"/>
        <end position="634"/>
    </location>
</feature>
<keyword evidence="1" id="KW-0732">Signal</keyword>
<feature type="signal peptide" evidence="1">
    <location>
        <begin position="1"/>
        <end position="25"/>
    </location>
</feature>
<evidence type="ECO:0008006" key="4">
    <source>
        <dbReference type="Google" id="ProtNLM"/>
    </source>
</evidence>
<protein>
    <recommendedName>
        <fullName evidence="4">WG repeat protein</fullName>
    </recommendedName>
</protein>
<accession>A0ABY2WPG8</accession>
<organism evidence="2 3">
    <name type="scientific">Flagellimonas algicola</name>
    <dbReference type="NCBI Taxonomy" id="2583815"/>
    <lineage>
        <taxon>Bacteria</taxon>
        <taxon>Pseudomonadati</taxon>
        <taxon>Bacteroidota</taxon>
        <taxon>Flavobacteriia</taxon>
        <taxon>Flavobacteriales</taxon>
        <taxon>Flavobacteriaceae</taxon>
        <taxon>Flagellimonas</taxon>
    </lineage>
</organism>
<sequence length="634" mass="72041">MKPTRQPKFLAVLLLGLLFSWSIQAQEKLRYTGPFQVASFVGEVDYTYQIIDGDTLLQGPFSMKRSNLDALLDQKDKTFSFTGAFENGFPNGPWNFQFGEFESDQKTEVVGFQYRVNVDGIQHQAQGDIQMGRPDGLWTISEQHIEDSEVKETLFQSQITYNNGVPQQSFRIEGKQSTLVGRFLRDGLAHDSWTLFGDESTETWSFNEGVLTQIRLNDTTIAVFQGPFKAARTINLDKRFSKILKLQLKKEQADGLRDGINKLLAENAAHYRKLDDILSQLGKSQFLPLFKAKVPYYPLDSLERNGLEAIQKEYGHSSKVAEGLLENTQLNLLRRSDNEAQFLYSAVEKFKVSFLDPLDKVVHFSELGILDYLDRDLLAQRLFPTGKPSTTIVIDESERTFAGPNANNFNFEGEVMEALSQMSSYAKVSLDQIAAILYEKVKNEQQQQEFVVLEEQMIAQINSLNQMVDSLDTSGTYGTAILHIKSIAENKLNAYSSSAATEGKLEEAKQLVPCLETLKSLSQNLAALPERELEIQESYKDAVWNPFMANLMEEEVKKRITSAYRNVLIPFIVDEASGELDYGKAGSLNRLLTELHERMLELREEDTHKLERKLRKEKNPNTILELFNLQPLEN</sequence>
<evidence type="ECO:0000256" key="1">
    <source>
        <dbReference type="SAM" id="SignalP"/>
    </source>
</evidence>
<comment type="caution">
    <text evidence="2">The sequence shown here is derived from an EMBL/GenBank/DDBJ whole genome shotgun (WGS) entry which is preliminary data.</text>
</comment>
<evidence type="ECO:0000313" key="2">
    <source>
        <dbReference type="EMBL" id="TMU56562.1"/>
    </source>
</evidence>
<gene>
    <name evidence="2" type="ORF">FGG15_03210</name>
</gene>
<reference evidence="2 3" key="1">
    <citation type="submission" date="2019-05" db="EMBL/GenBank/DDBJ databases">
        <title>Flagellimonas sp. AsT0115, sp. nov., isolated from a marine red algae, Asparagopsis taxiformis.</title>
        <authorList>
            <person name="Kim J."/>
            <person name="Jeong S.E."/>
            <person name="Jeon C.O."/>
        </authorList>
    </citation>
    <scope>NUCLEOTIDE SEQUENCE [LARGE SCALE GENOMIC DNA]</scope>
    <source>
        <strain evidence="2 3">AsT0115</strain>
    </source>
</reference>